<dbReference type="KEGG" id="dha:DEHA2E13178g"/>
<dbReference type="HOGENOM" id="CLU_549942_0_0_1"/>
<name>Q6BPJ2_DEBHA</name>
<gene>
    <name evidence="1" type="ordered locus">DEHA2E13178g</name>
</gene>
<dbReference type="Proteomes" id="UP000000599">
    <property type="component" value="Chromosome E"/>
</dbReference>
<accession>Q6BPJ2</accession>
<evidence type="ECO:0000313" key="2">
    <source>
        <dbReference type="Proteomes" id="UP000000599"/>
    </source>
</evidence>
<sequence>MMIRNQKRCFSSTIRALKKKRHTVPANSQVQEAYETVAYMSVDDLEIQRNLDQGKQFSFPSEHYLDRKKIIRSLPDEVDLFDLSGINLEKIYKDLRRLDEDKSVQLKYYKKYLRNYDDLINNLIQEFNGINSKFKSLRREEITNLSLAPSAFYYKENLFNQPYNVIGFDRSISGLPLRTGKNRLTDVCYPKEFVEDLQMHRKKIPIHKRDLNFLEEEKDSVNIDPRYLNKRPIRNEYDDNFNKFLDIIYENEVPKFTIHYENVNQYNILPNISQDLYDDFENEIFQLRSFLQGQIKSHITKSGSKILLFGNQEIKTNQFKLCEVIKPNHSNTSSLLVINYNVKLFNVFPNYSALLNSRRQMKNLSNHLFKLFLINLEDQIDTLIRMKYHDSKDMKNFMKHLKSTIKSTIKNKLIPSCISNINQRQPYSHIEAFIHEVSPNSPFKRIYWKDYSLYNSVSPRSKNYNNHKHSFIVNKMNLESYIDTCVRLPKL</sequence>
<dbReference type="OrthoDB" id="4076777at2759"/>
<keyword evidence="2" id="KW-1185">Reference proteome</keyword>
<dbReference type="RefSeq" id="XP_459878.2">
    <property type="nucleotide sequence ID" value="XM_459878.2"/>
</dbReference>
<reference evidence="1 2" key="1">
    <citation type="journal article" date="2004" name="Nature">
        <title>Genome evolution in yeasts.</title>
        <authorList>
            <consortium name="Genolevures"/>
            <person name="Dujon B."/>
            <person name="Sherman D."/>
            <person name="Fischer G."/>
            <person name="Durrens P."/>
            <person name="Casaregola S."/>
            <person name="Lafontaine I."/>
            <person name="de Montigny J."/>
            <person name="Marck C."/>
            <person name="Neuveglise C."/>
            <person name="Talla E."/>
            <person name="Goffard N."/>
            <person name="Frangeul L."/>
            <person name="Aigle M."/>
            <person name="Anthouard V."/>
            <person name="Babour A."/>
            <person name="Barbe V."/>
            <person name="Barnay S."/>
            <person name="Blanchin S."/>
            <person name="Beckerich J.M."/>
            <person name="Beyne E."/>
            <person name="Bleykasten C."/>
            <person name="Boisrame A."/>
            <person name="Boyer J."/>
            <person name="Cattolico L."/>
            <person name="Confanioleri F."/>
            <person name="de Daruvar A."/>
            <person name="Despons L."/>
            <person name="Fabre E."/>
            <person name="Fairhead C."/>
            <person name="Ferry-Dumazet H."/>
            <person name="Groppi A."/>
            <person name="Hantraye F."/>
            <person name="Hennequin C."/>
            <person name="Jauniaux N."/>
            <person name="Joyet P."/>
            <person name="Kachouri R."/>
            <person name="Kerrest A."/>
            <person name="Koszul R."/>
            <person name="Lemaire M."/>
            <person name="Lesur I."/>
            <person name="Ma L."/>
            <person name="Muller H."/>
            <person name="Nicaud J.M."/>
            <person name="Nikolski M."/>
            <person name="Oztas S."/>
            <person name="Ozier-Kalogeropoulos O."/>
            <person name="Pellenz S."/>
            <person name="Potier S."/>
            <person name="Richard G.F."/>
            <person name="Straub M.L."/>
            <person name="Suleau A."/>
            <person name="Swennene D."/>
            <person name="Tekaia F."/>
            <person name="Wesolowski-Louvel M."/>
            <person name="Westhof E."/>
            <person name="Wirth B."/>
            <person name="Zeniou-Meyer M."/>
            <person name="Zivanovic I."/>
            <person name="Bolotin-Fukuhara M."/>
            <person name="Thierry A."/>
            <person name="Bouchier C."/>
            <person name="Caudron B."/>
            <person name="Scarpelli C."/>
            <person name="Gaillardin C."/>
            <person name="Weissenbach J."/>
            <person name="Wincker P."/>
            <person name="Souciet J.L."/>
        </authorList>
    </citation>
    <scope>NUCLEOTIDE SEQUENCE [LARGE SCALE GENOMIC DNA]</scope>
    <source>
        <strain evidence="2">ATCC 36239 / CBS 767 / BCRC 21394 / JCM 1990 / NBRC 0083 / IGC 2968</strain>
    </source>
</reference>
<dbReference type="GeneID" id="2902049"/>
<dbReference type="AlphaFoldDB" id="Q6BPJ2"/>
<protein>
    <submittedName>
        <fullName evidence="1">DEHA2E13178p</fullName>
    </submittedName>
</protein>
<evidence type="ECO:0000313" key="1">
    <source>
        <dbReference type="EMBL" id="CAG88119.2"/>
    </source>
</evidence>
<dbReference type="eggNOG" id="ENOG502SNTU">
    <property type="taxonomic scope" value="Eukaryota"/>
</dbReference>
<dbReference type="OMA" id="CFKRIYW"/>
<organism evidence="1 2">
    <name type="scientific">Debaryomyces hansenii (strain ATCC 36239 / CBS 767 / BCRC 21394 / JCM 1990 / NBRC 0083 / IGC 2968)</name>
    <name type="common">Yeast</name>
    <name type="synonym">Torulaspora hansenii</name>
    <dbReference type="NCBI Taxonomy" id="284592"/>
    <lineage>
        <taxon>Eukaryota</taxon>
        <taxon>Fungi</taxon>
        <taxon>Dikarya</taxon>
        <taxon>Ascomycota</taxon>
        <taxon>Saccharomycotina</taxon>
        <taxon>Pichiomycetes</taxon>
        <taxon>Debaryomycetaceae</taxon>
        <taxon>Debaryomyces</taxon>
    </lineage>
</organism>
<proteinExistence type="predicted"/>
<dbReference type="VEuPathDB" id="FungiDB:DEHA2E13178g"/>
<dbReference type="InParanoid" id="Q6BPJ2"/>
<dbReference type="EMBL" id="CR382137">
    <property type="protein sequence ID" value="CAG88119.2"/>
    <property type="molecule type" value="Genomic_DNA"/>
</dbReference>